<keyword evidence="5 6" id="KW-0472">Membrane</keyword>
<evidence type="ECO:0000256" key="1">
    <source>
        <dbReference type="ARBA" id="ARBA00004141"/>
    </source>
</evidence>
<dbReference type="InterPro" id="IPR026748">
    <property type="entry name" value="Clarin"/>
</dbReference>
<dbReference type="Pfam" id="PF25807">
    <property type="entry name" value="Clarin-2"/>
    <property type="match status" value="1"/>
</dbReference>
<evidence type="ECO:0000256" key="2">
    <source>
        <dbReference type="ARBA" id="ARBA00005787"/>
    </source>
</evidence>
<keyword evidence="4 6" id="KW-1133">Transmembrane helix</keyword>
<dbReference type="GO" id="GO:0016020">
    <property type="term" value="C:membrane"/>
    <property type="evidence" value="ECO:0007669"/>
    <property type="project" value="UniProtKB-SubCell"/>
</dbReference>
<dbReference type="KEGG" id="dci:103512637"/>
<reference evidence="8" key="1">
    <citation type="submission" date="2025-08" db="UniProtKB">
        <authorList>
            <consortium name="RefSeq"/>
        </authorList>
    </citation>
    <scope>IDENTIFICATION</scope>
</reference>
<keyword evidence="3 6" id="KW-0812">Transmembrane</keyword>
<evidence type="ECO:0000256" key="3">
    <source>
        <dbReference type="ARBA" id="ARBA00022692"/>
    </source>
</evidence>
<gene>
    <name evidence="8" type="primary">LOC103512637</name>
</gene>
<dbReference type="OrthoDB" id="10012538at2759"/>
<protein>
    <submittedName>
        <fullName evidence="8">Clarin-3</fullName>
    </submittedName>
</protein>
<comment type="subcellular location">
    <subcellularLocation>
        <location evidence="1">Membrane</location>
        <topology evidence="1">Multi-pass membrane protein</topology>
    </subcellularLocation>
</comment>
<dbReference type="PANTHER" id="PTHR31548:SF1">
    <property type="entry name" value="LD47387P"/>
    <property type="match status" value="1"/>
</dbReference>
<evidence type="ECO:0000313" key="7">
    <source>
        <dbReference type="Proteomes" id="UP000079169"/>
    </source>
</evidence>
<dbReference type="STRING" id="121845.A0A1S3D6R8"/>
<keyword evidence="7" id="KW-1185">Reference proteome</keyword>
<name>A0A1S3D6R8_DIACI</name>
<dbReference type="GeneID" id="103512637"/>
<dbReference type="PaxDb" id="121845-A0A1S3D6R8"/>
<dbReference type="OMA" id="HLGYSFY"/>
<dbReference type="Proteomes" id="UP000079169">
    <property type="component" value="Unplaced"/>
</dbReference>
<dbReference type="Gene3D" id="1.20.140.150">
    <property type="match status" value="1"/>
</dbReference>
<feature type="transmembrane region" description="Helical" evidence="6">
    <location>
        <begin position="181"/>
        <end position="200"/>
    </location>
</feature>
<dbReference type="AlphaFoldDB" id="A0A1S3D6R8"/>
<evidence type="ECO:0000256" key="6">
    <source>
        <dbReference type="SAM" id="Phobius"/>
    </source>
</evidence>
<evidence type="ECO:0000313" key="8">
    <source>
        <dbReference type="RefSeq" id="XP_008475629.1"/>
    </source>
</evidence>
<accession>A0A1S3D6R8</accession>
<sequence length="224" mass="25096">MNLFRRSAIFATFIGTCLCLALLAAALGTKYWVTAKAKRILNPSESEGHLNFGLFQGEKALNVGYGWRHYQFSVLDIIKAEPEFISYSLWTCVVTLLLLSTLIATVSAIVALINTTTTPISSLAGVPGLYVYNFLCALLQSITIGLWCYQFSHSLQRNVMALEDRRNFWSSQDRASLGHSFWFIVVSVCLHIINIFILYYGTTDRTKKSMPAVDEKPNGAIMLY</sequence>
<dbReference type="GO" id="GO:0007605">
    <property type="term" value="P:sensory perception of sound"/>
    <property type="evidence" value="ECO:0007669"/>
    <property type="project" value="UniProtKB-ARBA"/>
</dbReference>
<feature type="transmembrane region" description="Helical" evidence="6">
    <location>
        <begin position="129"/>
        <end position="152"/>
    </location>
</feature>
<dbReference type="RefSeq" id="XP_008475629.1">
    <property type="nucleotide sequence ID" value="XM_008477407.3"/>
</dbReference>
<evidence type="ECO:0000256" key="5">
    <source>
        <dbReference type="ARBA" id="ARBA00023136"/>
    </source>
</evidence>
<comment type="similarity">
    <text evidence="2">Belongs to the clarin family.</text>
</comment>
<organism evidence="7 8">
    <name type="scientific">Diaphorina citri</name>
    <name type="common">Asian citrus psyllid</name>
    <dbReference type="NCBI Taxonomy" id="121845"/>
    <lineage>
        <taxon>Eukaryota</taxon>
        <taxon>Metazoa</taxon>
        <taxon>Ecdysozoa</taxon>
        <taxon>Arthropoda</taxon>
        <taxon>Hexapoda</taxon>
        <taxon>Insecta</taxon>
        <taxon>Pterygota</taxon>
        <taxon>Neoptera</taxon>
        <taxon>Paraneoptera</taxon>
        <taxon>Hemiptera</taxon>
        <taxon>Sternorrhyncha</taxon>
        <taxon>Psylloidea</taxon>
        <taxon>Psyllidae</taxon>
        <taxon>Diaphorininae</taxon>
        <taxon>Diaphorina</taxon>
    </lineage>
</organism>
<dbReference type="PANTHER" id="PTHR31548">
    <property type="entry name" value="CLARIN"/>
    <property type="match status" value="1"/>
</dbReference>
<evidence type="ECO:0000256" key="4">
    <source>
        <dbReference type="ARBA" id="ARBA00022989"/>
    </source>
</evidence>
<proteinExistence type="inferred from homology"/>
<feature type="transmembrane region" description="Helical" evidence="6">
    <location>
        <begin position="87"/>
        <end position="113"/>
    </location>
</feature>